<organism evidence="1 2">
    <name type="scientific">Cylicocyclus nassatus</name>
    <name type="common">Nematode worm</name>
    <dbReference type="NCBI Taxonomy" id="53992"/>
    <lineage>
        <taxon>Eukaryota</taxon>
        <taxon>Metazoa</taxon>
        <taxon>Ecdysozoa</taxon>
        <taxon>Nematoda</taxon>
        <taxon>Chromadorea</taxon>
        <taxon>Rhabditida</taxon>
        <taxon>Rhabditina</taxon>
        <taxon>Rhabditomorpha</taxon>
        <taxon>Strongyloidea</taxon>
        <taxon>Strongylidae</taxon>
        <taxon>Cylicocyclus</taxon>
    </lineage>
</organism>
<accession>A0AA36MAQ5</accession>
<keyword evidence="2" id="KW-1185">Reference proteome</keyword>
<evidence type="ECO:0000313" key="2">
    <source>
        <dbReference type="Proteomes" id="UP001176961"/>
    </source>
</evidence>
<reference evidence="1" key="1">
    <citation type="submission" date="2023-07" db="EMBL/GenBank/DDBJ databases">
        <authorList>
            <consortium name="CYATHOMIX"/>
        </authorList>
    </citation>
    <scope>NUCLEOTIDE SEQUENCE</scope>
    <source>
        <strain evidence="1">N/A</strain>
    </source>
</reference>
<sequence>MGGLGVFAIFALFKVDFSNQRLELPQANRVYSIIDLNSSRISDLRTREKDSLKNCSVRVALLPGVAERES</sequence>
<evidence type="ECO:0000313" key="1">
    <source>
        <dbReference type="EMBL" id="CAJ0603695.1"/>
    </source>
</evidence>
<dbReference type="AlphaFoldDB" id="A0AA36MAQ5"/>
<proteinExistence type="predicted"/>
<gene>
    <name evidence="1" type="ORF">CYNAS_LOCUS15678</name>
</gene>
<dbReference type="EMBL" id="CATQJL010000305">
    <property type="protein sequence ID" value="CAJ0603695.1"/>
    <property type="molecule type" value="Genomic_DNA"/>
</dbReference>
<protein>
    <submittedName>
        <fullName evidence="1">Uncharacterized protein</fullName>
    </submittedName>
</protein>
<dbReference type="Proteomes" id="UP001176961">
    <property type="component" value="Unassembled WGS sequence"/>
</dbReference>
<comment type="caution">
    <text evidence="1">The sequence shown here is derived from an EMBL/GenBank/DDBJ whole genome shotgun (WGS) entry which is preliminary data.</text>
</comment>
<name>A0AA36MAQ5_CYLNA</name>